<accession>A0A3M7L682</accession>
<feature type="region of interest" description="Disordered" evidence="2">
    <location>
        <begin position="244"/>
        <end position="266"/>
    </location>
</feature>
<evidence type="ECO:0000256" key="1">
    <source>
        <dbReference type="PROSITE-ProRule" id="PRU00094"/>
    </source>
</evidence>
<organism evidence="4 5">
    <name type="scientific">Auxenochlorella protothecoides</name>
    <name type="common">Green microalga</name>
    <name type="synonym">Chlorella protothecoides</name>
    <dbReference type="NCBI Taxonomy" id="3075"/>
    <lineage>
        <taxon>Eukaryota</taxon>
        <taxon>Viridiplantae</taxon>
        <taxon>Chlorophyta</taxon>
        <taxon>core chlorophytes</taxon>
        <taxon>Trebouxiophyceae</taxon>
        <taxon>Chlorellales</taxon>
        <taxon>Chlorellaceae</taxon>
        <taxon>Auxenochlorella</taxon>
    </lineage>
</organism>
<dbReference type="EMBL" id="QOKY01000126">
    <property type="protein sequence ID" value="RMZ57604.1"/>
    <property type="molecule type" value="Genomic_DNA"/>
</dbReference>
<protein>
    <recommendedName>
        <fullName evidence="3">GATA-type domain-containing protein</fullName>
    </recommendedName>
</protein>
<evidence type="ECO:0000313" key="5">
    <source>
        <dbReference type="Proteomes" id="UP000279271"/>
    </source>
</evidence>
<dbReference type="GO" id="GO:0008270">
    <property type="term" value="F:zinc ion binding"/>
    <property type="evidence" value="ECO:0007669"/>
    <property type="project" value="UniProtKB-KW"/>
</dbReference>
<sequence>MGEKGKGNPPRVNPKKFTVKSGQCFEELGAYLACIAANKNKGLSSVNYHLQELPALIKAHLDVERSMDAGLRPVTADVVGKCAQAVSLWAQLLELLLRRGHGILPASPVRPHPGPIAHPSHAKPHAGPAIVSLGQDAGRKRARRSEGSRTCSNCGVTVTPFWRKSRASGLPLVQRGVQGVAALLERCREVQVGSTDLGAGCRGAVVKHSAVVIGPETPLSWTGRWRPCRPGRWAAGPAAVGCTPLHPGWGGRRTGRRPSQTGPRTP</sequence>
<evidence type="ECO:0000259" key="3">
    <source>
        <dbReference type="PROSITE" id="PS50114"/>
    </source>
</evidence>
<keyword evidence="1" id="KW-0863">Zinc-finger</keyword>
<dbReference type="AlphaFoldDB" id="A0A3M7L682"/>
<name>A0A3M7L682_AUXPR</name>
<dbReference type="PROSITE" id="PS50114">
    <property type="entry name" value="GATA_ZN_FINGER_2"/>
    <property type="match status" value="1"/>
</dbReference>
<comment type="caution">
    <text evidence="4">The sequence shown here is derived from an EMBL/GenBank/DDBJ whole genome shotgun (WGS) entry which is preliminary data.</text>
</comment>
<dbReference type="InterPro" id="IPR000679">
    <property type="entry name" value="Znf_GATA"/>
</dbReference>
<keyword evidence="1" id="KW-0862">Zinc</keyword>
<keyword evidence="1" id="KW-0479">Metal-binding</keyword>
<proteinExistence type="predicted"/>
<evidence type="ECO:0000256" key="2">
    <source>
        <dbReference type="SAM" id="MobiDB-lite"/>
    </source>
</evidence>
<dbReference type="GO" id="GO:0006355">
    <property type="term" value="P:regulation of DNA-templated transcription"/>
    <property type="evidence" value="ECO:0007669"/>
    <property type="project" value="InterPro"/>
</dbReference>
<dbReference type="Proteomes" id="UP000279271">
    <property type="component" value="Unassembled WGS sequence"/>
</dbReference>
<gene>
    <name evidence="4" type="ORF">APUTEX25_001804</name>
</gene>
<evidence type="ECO:0000313" key="4">
    <source>
        <dbReference type="EMBL" id="RMZ57604.1"/>
    </source>
</evidence>
<reference evidence="5" key="1">
    <citation type="journal article" date="2018" name="Algal Res.">
        <title>Characterization of plant carbon substrate utilization by Auxenochlorella protothecoides.</title>
        <authorList>
            <person name="Vogler B.W."/>
            <person name="Starkenburg S.R."/>
            <person name="Sudasinghe N."/>
            <person name="Schambach J.Y."/>
            <person name="Rollin J.A."/>
            <person name="Pattathil S."/>
            <person name="Barry A.N."/>
        </authorList>
    </citation>
    <scope>NUCLEOTIDE SEQUENCE [LARGE SCALE GENOMIC DNA]</scope>
    <source>
        <strain evidence="5">UTEX 25</strain>
    </source>
</reference>
<dbReference type="GO" id="GO:0043565">
    <property type="term" value="F:sequence-specific DNA binding"/>
    <property type="evidence" value="ECO:0007669"/>
    <property type="project" value="InterPro"/>
</dbReference>
<feature type="domain" description="GATA-type" evidence="3">
    <location>
        <begin position="145"/>
        <end position="165"/>
    </location>
</feature>